<evidence type="ECO:0000259" key="2">
    <source>
        <dbReference type="Pfam" id="PF00089"/>
    </source>
</evidence>
<dbReference type="OrthoDB" id="2361256at2759"/>
<comment type="caution">
    <text evidence="3">The sequence shown here is derived from an EMBL/GenBank/DDBJ whole genome shotgun (WGS) entry which is preliminary data.</text>
</comment>
<name>A0A8H4EUX4_GIGMA</name>
<reference evidence="3 4" key="1">
    <citation type="journal article" date="2019" name="Environ. Microbiol.">
        <title>At the nexus of three kingdoms: the genome of the mycorrhizal fungus Gigaspora margarita provides insights into plant, endobacterial and fungal interactions.</title>
        <authorList>
            <person name="Venice F."/>
            <person name="Ghignone S."/>
            <person name="Salvioli di Fossalunga A."/>
            <person name="Amselem J."/>
            <person name="Novero M."/>
            <person name="Xianan X."/>
            <person name="Sedzielewska Toro K."/>
            <person name="Morin E."/>
            <person name="Lipzen A."/>
            <person name="Grigoriev I.V."/>
            <person name="Henrissat B."/>
            <person name="Martin F.M."/>
            <person name="Bonfante P."/>
        </authorList>
    </citation>
    <scope>NUCLEOTIDE SEQUENCE [LARGE SCALE GENOMIC DNA]</scope>
    <source>
        <strain evidence="3 4">BEG34</strain>
    </source>
</reference>
<dbReference type="InterPro" id="IPR001254">
    <property type="entry name" value="Trypsin_dom"/>
</dbReference>
<organism evidence="3 4">
    <name type="scientific">Gigaspora margarita</name>
    <dbReference type="NCBI Taxonomy" id="4874"/>
    <lineage>
        <taxon>Eukaryota</taxon>
        <taxon>Fungi</taxon>
        <taxon>Fungi incertae sedis</taxon>
        <taxon>Mucoromycota</taxon>
        <taxon>Glomeromycotina</taxon>
        <taxon>Glomeromycetes</taxon>
        <taxon>Diversisporales</taxon>
        <taxon>Gigasporaceae</taxon>
        <taxon>Gigaspora</taxon>
    </lineage>
</organism>
<dbReference type="Pfam" id="PF00089">
    <property type="entry name" value="Trypsin"/>
    <property type="match status" value="1"/>
</dbReference>
<evidence type="ECO:0000313" key="4">
    <source>
        <dbReference type="Proteomes" id="UP000439903"/>
    </source>
</evidence>
<keyword evidence="1" id="KW-0732">Signal</keyword>
<feature type="signal peptide" evidence="1">
    <location>
        <begin position="1"/>
        <end position="25"/>
    </location>
</feature>
<dbReference type="EMBL" id="WTPW01000022">
    <property type="protein sequence ID" value="KAF0558235.1"/>
    <property type="molecule type" value="Genomic_DNA"/>
</dbReference>
<gene>
    <name evidence="3" type="ORF">F8M41_009962</name>
</gene>
<dbReference type="AlphaFoldDB" id="A0A8H4EUX4"/>
<feature type="domain" description="Peptidase S1" evidence="2">
    <location>
        <begin position="202"/>
        <end position="363"/>
    </location>
</feature>
<dbReference type="InterPro" id="IPR043504">
    <property type="entry name" value="Peptidase_S1_PA_chymotrypsin"/>
</dbReference>
<dbReference type="CDD" id="cd21112">
    <property type="entry name" value="alphaLP-like"/>
    <property type="match status" value="1"/>
</dbReference>
<dbReference type="GO" id="GO:0004252">
    <property type="term" value="F:serine-type endopeptidase activity"/>
    <property type="evidence" value="ECO:0007669"/>
    <property type="project" value="InterPro"/>
</dbReference>
<keyword evidence="4" id="KW-1185">Reference proteome</keyword>
<evidence type="ECO:0000313" key="3">
    <source>
        <dbReference type="EMBL" id="KAF0558235.1"/>
    </source>
</evidence>
<dbReference type="SUPFAM" id="SSF50494">
    <property type="entry name" value="Trypsin-like serine proteases"/>
    <property type="match status" value="1"/>
</dbReference>
<evidence type="ECO:0000256" key="1">
    <source>
        <dbReference type="SAM" id="SignalP"/>
    </source>
</evidence>
<sequence>MKNFYFLINLLLIIFTIQKHFIIYAQEPLASLWGINDTEIPRYLNIEKNLTLLDKIVKPFLNDSSFGGTWIDVKLNKVFINTVNLSQVPIIKSLPELKTYLDFLEFQPANNSLEYLKYSFNQIISILVSEYKPHNIFISIKPKDNNVVIALGLDENDEINQKFINATLHYGPKIRYLPSKNSSILRRADDREKIQVRLSGGDNIVGDSGLCSVGFLARKHCGPPCIKRKKDYIVTAGHCVSSLNVRFNHFVDGDAFFVGTMVSFSKNKYDYGLINIRKMDKRLKIRPSIRNFGSQDRELLITDSIPASSHGAHLCKSGAKTKLTCGYIESFNGVFTDINDIILIDLIFTNSLSNEGDSGGPVFYFFRFTFSESSWH</sequence>
<dbReference type="GO" id="GO:0006508">
    <property type="term" value="P:proteolysis"/>
    <property type="evidence" value="ECO:0007669"/>
    <property type="project" value="InterPro"/>
</dbReference>
<dbReference type="InterPro" id="IPR009003">
    <property type="entry name" value="Peptidase_S1_PA"/>
</dbReference>
<dbReference type="InterPro" id="IPR018114">
    <property type="entry name" value="TRYPSIN_HIS"/>
</dbReference>
<dbReference type="Proteomes" id="UP000439903">
    <property type="component" value="Unassembled WGS sequence"/>
</dbReference>
<dbReference type="Gene3D" id="2.40.10.10">
    <property type="entry name" value="Trypsin-like serine proteases"/>
    <property type="match status" value="2"/>
</dbReference>
<protein>
    <submittedName>
        <fullName evidence="3">S1 family peptidase</fullName>
    </submittedName>
</protein>
<accession>A0A8H4EUX4</accession>
<proteinExistence type="predicted"/>
<dbReference type="PROSITE" id="PS00134">
    <property type="entry name" value="TRYPSIN_HIS"/>
    <property type="match status" value="1"/>
</dbReference>
<feature type="chain" id="PRO_5034636836" evidence="1">
    <location>
        <begin position="26"/>
        <end position="376"/>
    </location>
</feature>